<dbReference type="Proteomes" id="UP000799754">
    <property type="component" value="Unassembled WGS sequence"/>
</dbReference>
<accession>A0ACB6S685</accession>
<evidence type="ECO:0000313" key="2">
    <source>
        <dbReference type="Proteomes" id="UP000799754"/>
    </source>
</evidence>
<sequence length="230" mass="26558">MQLHHNQQRHKFLSQGGLQKYFIVDLADVKNPENARVGDWVQAQLAEYKLTQQEVEEKLQTLEEAAKTDKTGWFKRTGWLDFFNGRNLVHLAHQTRTPDHGEDKIELAAELIERLVERSVKELATLPQETRRWLQSAKQSEIDSRPIGRLQNPEKQQVTWFRQQQAAVAGSESQEATSGEEDSEDDEEGSEADSDAPQPRRRSRRHSPLDQMEAVRELFAWTEDQKSCAI</sequence>
<keyword evidence="2" id="KW-1185">Reference proteome</keyword>
<proteinExistence type="predicted"/>
<dbReference type="EMBL" id="MU006711">
    <property type="protein sequence ID" value="KAF2628868.1"/>
    <property type="molecule type" value="Genomic_DNA"/>
</dbReference>
<reference evidence="1" key="1">
    <citation type="journal article" date="2020" name="Stud. Mycol.">
        <title>101 Dothideomycetes genomes: a test case for predicting lifestyles and emergence of pathogens.</title>
        <authorList>
            <person name="Haridas S."/>
            <person name="Albert R."/>
            <person name="Binder M."/>
            <person name="Bloem J."/>
            <person name="Labutti K."/>
            <person name="Salamov A."/>
            <person name="Andreopoulos B."/>
            <person name="Baker S."/>
            <person name="Barry K."/>
            <person name="Bills G."/>
            <person name="Bluhm B."/>
            <person name="Cannon C."/>
            <person name="Castanera R."/>
            <person name="Culley D."/>
            <person name="Daum C."/>
            <person name="Ezra D."/>
            <person name="Gonzalez J."/>
            <person name="Henrissat B."/>
            <person name="Kuo A."/>
            <person name="Liang C."/>
            <person name="Lipzen A."/>
            <person name="Lutzoni F."/>
            <person name="Magnuson J."/>
            <person name="Mondo S."/>
            <person name="Nolan M."/>
            <person name="Ohm R."/>
            <person name="Pangilinan J."/>
            <person name="Park H.-J."/>
            <person name="Ramirez L."/>
            <person name="Alfaro M."/>
            <person name="Sun H."/>
            <person name="Tritt A."/>
            <person name="Yoshinaga Y."/>
            <person name="Zwiers L.-H."/>
            <person name="Turgeon B."/>
            <person name="Goodwin S."/>
            <person name="Spatafora J."/>
            <person name="Crous P."/>
            <person name="Grigoriev I."/>
        </authorList>
    </citation>
    <scope>NUCLEOTIDE SEQUENCE</scope>
    <source>
        <strain evidence="1">CBS 525.71</strain>
    </source>
</reference>
<gene>
    <name evidence="1" type="ORF">BU25DRAFT_420327</name>
</gene>
<name>A0ACB6S685_9PLEO</name>
<protein>
    <submittedName>
        <fullName evidence="1">Uncharacterized protein</fullName>
    </submittedName>
</protein>
<comment type="caution">
    <text evidence="1">The sequence shown here is derived from an EMBL/GenBank/DDBJ whole genome shotgun (WGS) entry which is preliminary data.</text>
</comment>
<organism evidence="1 2">
    <name type="scientific">Macroventuria anomochaeta</name>
    <dbReference type="NCBI Taxonomy" id="301207"/>
    <lineage>
        <taxon>Eukaryota</taxon>
        <taxon>Fungi</taxon>
        <taxon>Dikarya</taxon>
        <taxon>Ascomycota</taxon>
        <taxon>Pezizomycotina</taxon>
        <taxon>Dothideomycetes</taxon>
        <taxon>Pleosporomycetidae</taxon>
        <taxon>Pleosporales</taxon>
        <taxon>Pleosporineae</taxon>
        <taxon>Didymellaceae</taxon>
        <taxon>Macroventuria</taxon>
    </lineage>
</organism>
<evidence type="ECO:0000313" key="1">
    <source>
        <dbReference type="EMBL" id="KAF2628868.1"/>
    </source>
</evidence>